<evidence type="ECO:0000313" key="2">
    <source>
        <dbReference type="Proteomes" id="UP001193081"/>
    </source>
</evidence>
<organism evidence="1 2">
    <name type="scientific">Candidatus Chloroploca mongolica</name>
    <dbReference type="NCBI Taxonomy" id="2528176"/>
    <lineage>
        <taxon>Bacteria</taxon>
        <taxon>Bacillati</taxon>
        <taxon>Chloroflexota</taxon>
        <taxon>Chloroflexia</taxon>
        <taxon>Chloroflexales</taxon>
        <taxon>Chloroflexineae</taxon>
        <taxon>Oscillochloridaceae</taxon>
        <taxon>Candidatus Chloroploca</taxon>
    </lineage>
</organism>
<dbReference type="InterPro" id="IPR014948">
    <property type="entry name" value="BrxA"/>
</dbReference>
<accession>A0ABS4DG08</accession>
<name>A0ABS4DG08_9CHLR</name>
<dbReference type="RefSeq" id="WP_135481080.1">
    <property type="nucleotide sequence ID" value="NZ_SIJK02000066.1"/>
</dbReference>
<dbReference type="Proteomes" id="UP001193081">
    <property type="component" value="Unassembled WGS sequence"/>
</dbReference>
<dbReference type="EMBL" id="SIJK02000066">
    <property type="protein sequence ID" value="MBP1468381.1"/>
    <property type="molecule type" value="Genomic_DNA"/>
</dbReference>
<evidence type="ECO:0000313" key="1">
    <source>
        <dbReference type="EMBL" id="MBP1468381.1"/>
    </source>
</evidence>
<gene>
    <name evidence="1" type="ORF">EYB53_021900</name>
</gene>
<dbReference type="InterPro" id="IPR023137">
    <property type="entry name" value="BrxA_sf"/>
</dbReference>
<keyword evidence="2" id="KW-1185">Reference proteome</keyword>
<sequence>MPTATATGKYSSKIIKAGALLPDTKTLLAYWDVALSVEQNLDRFQRENLFGKASRSRIEDILAIFRQRYLRDPDLLRALVIFAQAGLPAPSFDRILYVLALQNDALLHDVVIEVLAPTYERGRQELPVADVHRWLQQQVADGRTERPWNANTIERVAQGAMATLRDFGLLEGVIHKRITPPFLPTTAFSFIALLRYRELQAGERLLRDPIWQVFLLSDLAVERLFAAAHQEHWLEYYAAGRVIRIEFPTFSLEEYARALTQGVN</sequence>
<protein>
    <submittedName>
        <fullName evidence="1">DUF1819 family protein</fullName>
    </submittedName>
</protein>
<comment type="caution">
    <text evidence="1">The sequence shown here is derived from an EMBL/GenBank/DDBJ whole genome shotgun (WGS) entry which is preliminary data.</text>
</comment>
<dbReference type="Pfam" id="PF08849">
    <property type="entry name" value="BrxA"/>
    <property type="match status" value="1"/>
</dbReference>
<proteinExistence type="predicted"/>
<reference evidence="1 2" key="1">
    <citation type="submission" date="2021-03" db="EMBL/GenBank/DDBJ databases">
        <authorList>
            <person name="Grouzdev D.S."/>
        </authorList>
    </citation>
    <scope>NUCLEOTIDE SEQUENCE [LARGE SCALE GENOMIC DNA]</scope>
    <source>
        <strain evidence="1 2">M50-1</strain>
    </source>
</reference>
<dbReference type="Gene3D" id="1.10.3540.10">
    <property type="entry name" value="uncharacterized protein from magnetospirillum magneticum domain"/>
    <property type="match status" value="1"/>
</dbReference>